<dbReference type="AlphaFoldDB" id="A0A2P6V6S6"/>
<evidence type="ECO:0000259" key="2">
    <source>
        <dbReference type="Pfam" id="PF01764"/>
    </source>
</evidence>
<dbReference type="Proteomes" id="UP000239649">
    <property type="component" value="Unassembled WGS sequence"/>
</dbReference>
<organism evidence="3 4">
    <name type="scientific">Micractinium conductrix</name>
    <dbReference type="NCBI Taxonomy" id="554055"/>
    <lineage>
        <taxon>Eukaryota</taxon>
        <taxon>Viridiplantae</taxon>
        <taxon>Chlorophyta</taxon>
        <taxon>core chlorophytes</taxon>
        <taxon>Trebouxiophyceae</taxon>
        <taxon>Chlorellales</taxon>
        <taxon>Chlorellaceae</taxon>
        <taxon>Chlorella clade</taxon>
        <taxon>Micractinium</taxon>
    </lineage>
</organism>
<dbReference type="Pfam" id="PF01764">
    <property type="entry name" value="Lipase_3"/>
    <property type="match status" value="1"/>
</dbReference>
<dbReference type="SUPFAM" id="SSF53474">
    <property type="entry name" value="alpha/beta-Hydrolases"/>
    <property type="match status" value="1"/>
</dbReference>
<accession>A0A2P6V6S6</accession>
<gene>
    <name evidence="3" type="ORF">C2E20_6698</name>
</gene>
<dbReference type="InterPro" id="IPR002921">
    <property type="entry name" value="Fungal_lipase-type"/>
</dbReference>
<name>A0A2P6V6S6_9CHLO</name>
<dbReference type="PANTHER" id="PTHR45856">
    <property type="entry name" value="ALPHA/BETA-HYDROLASES SUPERFAMILY PROTEIN"/>
    <property type="match status" value="1"/>
</dbReference>
<comment type="caution">
    <text evidence="3">The sequence shown here is derived from an EMBL/GenBank/DDBJ whole genome shotgun (WGS) entry which is preliminary data.</text>
</comment>
<dbReference type="CDD" id="cd00519">
    <property type="entry name" value="Lipase_3"/>
    <property type="match status" value="1"/>
</dbReference>
<dbReference type="InterPro" id="IPR051218">
    <property type="entry name" value="Sec_MonoDiacylglyc_Lipase"/>
</dbReference>
<evidence type="ECO:0000256" key="1">
    <source>
        <dbReference type="SAM" id="SignalP"/>
    </source>
</evidence>
<evidence type="ECO:0000313" key="3">
    <source>
        <dbReference type="EMBL" id="PSC69787.1"/>
    </source>
</evidence>
<dbReference type="GO" id="GO:0006629">
    <property type="term" value="P:lipid metabolic process"/>
    <property type="evidence" value="ECO:0007669"/>
    <property type="project" value="InterPro"/>
</dbReference>
<reference evidence="3 4" key="1">
    <citation type="journal article" date="2018" name="Plant J.">
        <title>Genome sequences of Chlorella sorokiniana UTEX 1602 and Micractinium conductrix SAG 241.80: implications to maltose excretion by a green alga.</title>
        <authorList>
            <person name="Arriola M.B."/>
            <person name="Velmurugan N."/>
            <person name="Zhang Y."/>
            <person name="Plunkett M.H."/>
            <person name="Hondzo H."/>
            <person name="Barney B.M."/>
        </authorList>
    </citation>
    <scope>NUCLEOTIDE SEQUENCE [LARGE SCALE GENOMIC DNA]</scope>
    <source>
        <strain evidence="3 4">SAG 241.80</strain>
    </source>
</reference>
<sequence length="1049" mass="113622">MWRRNWMPVGILAALVCCACVAAADGDGVVTWSLSNIADITAGASGPAYHSVSFGISLIGKSILFSTADRDAYLAAWSAAVPNARVRTEPITTGSYTYGRHGKVAVRTQVTFINNQATGESDANALVTRLTNAASLLAVFQAAGLAAWNPNLEFATLPYLTNFDGLGSGVKIVPGRRLGLQLTLKLAGMTAALGFDSSFKSTLTKTISKAVASYPPEVAMQLSQETVVVGGITWYDTHIADSDYSSLVNFAAKAKDTPTKVFNSSNVGSTIVTVEPWSAKLVLVGNPVALLPPPEAVWNSETKARATRLAQYAAAIRCKWPRVAQWKCASCGIAGTKLINAYVSTPQYENAKDAFTIHFDSVLNATVVTFRSTYGNSEGWTNAANLKLVERKIGGYPYKMHAGFSTSYYVDGCIPGVPNCMRATLIKMLKAAIAAAPSKTVYFTGHSRGGGMATIAAVDAVVDNRDWLGIKHSWHTVKLYTFGQPRVADAGFAELIEERIGERYRLLNNADPAGSMPPSKKDLDNVWSLINVLAREAVGAALDGEPFLVQTAAWVAVQYVLGFGEGFSPGDTAFNMQDDLVERAGPYAATYRHWGPQVLNLDYTRKRPSDGTQQRVVKTLVCPADNDPVCSQGQKDALEIGVETAKRLAKRPASTAYTWGWMAKFLNTPKKWPLIAVLDHGYYMGVDVGNEQCMAMKPPGWSGWKLTLSTLDSYYLPDGTDGEVAARWSCNRPGNIVWGTSRKALYCGLDAGDVVGQDFDDINCNEIGDRDMFSWEYHTGQVGGTTMSDPAPVCARSDARVNLTLDLYDSAGDDWRMEGVSLELAYVPETSTNDKIVTKTFGRCADAALLAGPLKFVNNQARSFPLCTSAPWWNWRLAIRTAAQAGAGTDGAVEVESLRCGTFTALNKIVSLSQRCASNIDEIKPCFEFNTVNTFNLEFQPGNVMSSRSIFTPAQYPVASCLAAGVRPVLRLRFRGPNANDGWVMDGDALTLDLKYVPQDQTLTWGETTGSVKALVASRRFKPCKKPLGALSWPQKSTWQVRDIELCPQ</sequence>
<feature type="domain" description="Fungal lipase-type" evidence="2">
    <location>
        <begin position="367"/>
        <end position="519"/>
    </location>
</feature>
<keyword evidence="1" id="KW-0732">Signal</keyword>
<dbReference type="PANTHER" id="PTHR45856:SF24">
    <property type="entry name" value="FUNGAL LIPASE-LIKE DOMAIN-CONTAINING PROTEIN"/>
    <property type="match status" value="1"/>
</dbReference>
<dbReference type="EMBL" id="LHPF02000024">
    <property type="protein sequence ID" value="PSC69787.1"/>
    <property type="molecule type" value="Genomic_DNA"/>
</dbReference>
<evidence type="ECO:0000313" key="4">
    <source>
        <dbReference type="Proteomes" id="UP000239649"/>
    </source>
</evidence>
<dbReference type="InterPro" id="IPR029058">
    <property type="entry name" value="AB_hydrolase_fold"/>
</dbReference>
<protein>
    <submittedName>
        <fullName evidence="3">Feruloyl esterase A</fullName>
    </submittedName>
</protein>
<feature type="chain" id="PRO_5015116591" evidence="1">
    <location>
        <begin position="24"/>
        <end position="1049"/>
    </location>
</feature>
<dbReference type="Gene3D" id="3.40.50.1820">
    <property type="entry name" value="alpha/beta hydrolase"/>
    <property type="match status" value="1"/>
</dbReference>
<proteinExistence type="predicted"/>
<keyword evidence="4" id="KW-1185">Reference proteome</keyword>
<feature type="signal peptide" evidence="1">
    <location>
        <begin position="1"/>
        <end position="23"/>
    </location>
</feature>
<dbReference type="OrthoDB" id="426718at2759"/>